<evidence type="ECO:0000313" key="2">
    <source>
        <dbReference type="Proteomes" id="UP000054359"/>
    </source>
</evidence>
<organism evidence="1 2">
    <name type="scientific">Stegodyphus mimosarum</name>
    <name type="common">African social velvet spider</name>
    <dbReference type="NCBI Taxonomy" id="407821"/>
    <lineage>
        <taxon>Eukaryota</taxon>
        <taxon>Metazoa</taxon>
        <taxon>Ecdysozoa</taxon>
        <taxon>Arthropoda</taxon>
        <taxon>Chelicerata</taxon>
        <taxon>Arachnida</taxon>
        <taxon>Araneae</taxon>
        <taxon>Araneomorphae</taxon>
        <taxon>Entelegynae</taxon>
        <taxon>Eresoidea</taxon>
        <taxon>Eresidae</taxon>
        <taxon>Stegodyphus</taxon>
    </lineage>
</organism>
<dbReference type="Proteomes" id="UP000054359">
    <property type="component" value="Unassembled WGS sequence"/>
</dbReference>
<name>A0A087TIL5_STEMI</name>
<accession>A0A087TIL5</accession>
<protein>
    <submittedName>
        <fullName evidence="1">Uncharacterized protein</fullName>
    </submittedName>
</protein>
<feature type="non-terminal residue" evidence="1">
    <location>
        <position position="52"/>
    </location>
</feature>
<proteinExistence type="predicted"/>
<dbReference type="EMBL" id="KK115374">
    <property type="protein sequence ID" value="KFM64954.1"/>
    <property type="molecule type" value="Genomic_DNA"/>
</dbReference>
<reference evidence="1 2" key="1">
    <citation type="submission" date="2013-11" db="EMBL/GenBank/DDBJ databases">
        <title>Genome sequencing of Stegodyphus mimosarum.</title>
        <authorList>
            <person name="Bechsgaard J."/>
        </authorList>
    </citation>
    <scope>NUCLEOTIDE SEQUENCE [LARGE SCALE GENOMIC DNA]</scope>
</reference>
<sequence>MDGRTLDGKVESTTGGVARNVADCLARLELNPFLISTAGAGEYAQLLLGKMA</sequence>
<gene>
    <name evidence="1" type="ORF">X975_01045</name>
</gene>
<dbReference type="Gene3D" id="3.40.1190.20">
    <property type="match status" value="1"/>
</dbReference>
<dbReference type="AlphaFoldDB" id="A0A087TIL5"/>
<dbReference type="InterPro" id="IPR029056">
    <property type="entry name" value="Ribokinase-like"/>
</dbReference>
<dbReference type="OrthoDB" id="198885at2759"/>
<dbReference type="SUPFAM" id="SSF53613">
    <property type="entry name" value="Ribokinase-like"/>
    <property type="match status" value="1"/>
</dbReference>
<keyword evidence="2" id="KW-1185">Reference proteome</keyword>
<evidence type="ECO:0000313" key="1">
    <source>
        <dbReference type="EMBL" id="KFM64954.1"/>
    </source>
</evidence>